<dbReference type="Pfam" id="PF07589">
    <property type="entry name" value="PEP-CTERM"/>
    <property type="match status" value="1"/>
</dbReference>
<evidence type="ECO:0000256" key="2">
    <source>
        <dbReference type="SAM" id="SignalP"/>
    </source>
</evidence>
<name>A0ABQ6H1U2_9GAMM</name>
<accession>A0ABQ6H1U2</accession>
<keyword evidence="5" id="KW-1185">Reference proteome</keyword>
<dbReference type="EMBL" id="BSSU01000007">
    <property type="protein sequence ID" value="GLX82151.1"/>
    <property type="molecule type" value="Genomic_DNA"/>
</dbReference>
<evidence type="ECO:0000313" key="4">
    <source>
        <dbReference type="EMBL" id="GLX82151.1"/>
    </source>
</evidence>
<keyword evidence="1" id="KW-0472">Membrane</keyword>
<gene>
    <name evidence="4" type="ORF">theurythT_16030</name>
</gene>
<proteinExistence type="predicted"/>
<protein>
    <recommendedName>
        <fullName evidence="3">Ice-binding protein C-terminal domain-containing protein</fullName>
    </recommendedName>
</protein>
<evidence type="ECO:0000313" key="5">
    <source>
        <dbReference type="Proteomes" id="UP001157133"/>
    </source>
</evidence>
<comment type="caution">
    <text evidence="4">The sequence shown here is derived from an EMBL/GenBank/DDBJ whole genome shotgun (WGS) entry which is preliminary data.</text>
</comment>
<reference evidence="4 5" key="1">
    <citation type="submission" date="2023-03" db="EMBL/GenBank/DDBJ databases">
        <title>Draft genome sequence of Thalassotalea eurytherma JCM 18482T.</title>
        <authorList>
            <person name="Sawabe T."/>
        </authorList>
    </citation>
    <scope>NUCLEOTIDE SEQUENCE [LARGE SCALE GENOMIC DNA]</scope>
    <source>
        <strain evidence="4 5">JCM 18482</strain>
    </source>
</reference>
<evidence type="ECO:0000259" key="3">
    <source>
        <dbReference type="Pfam" id="PF07589"/>
    </source>
</evidence>
<dbReference type="Proteomes" id="UP001157133">
    <property type="component" value="Unassembled WGS sequence"/>
</dbReference>
<keyword evidence="2" id="KW-0732">Signal</keyword>
<dbReference type="NCBIfam" id="TIGR02595">
    <property type="entry name" value="PEP_CTERM"/>
    <property type="match status" value="1"/>
</dbReference>
<organism evidence="4 5">
    <name type="scientific">Thalassotalea eurytherma</name>
    <dbReference type="NCBI Taxonomy" id="1144278"/>
    <lineage>
        <taxon>Bacteria</taxon>
        <taxon>Pseudomonadati</taxon>
        <taxon>Pseudomonadota</taxon>
        <taxon>Gammaproteobacteria</taxon>
        <taxon>Alteromonadales</taxon>
        <taxon>Colwelliaceae</taxon>
        <taxon>Thalassotalea</taxon>
    </lineage>
</organism>
<dbReference type="RefSeq" id="WP_284207508.1">
    <property type="nucleotide sequence ID" value="NZ_BSSU01000007.1"/>
</dbReference>
<feature type="signal peptide" evidence="2">
    <location>
        <begin position="1"/>
        <end position="23"/>
    </location>
</feature>
<feature type="transmembrane region" description="Helical" evidence="1">
    <location>
        <begin position="176"/>
        <end position="192"/>
    </location>
</feature>
<keyword evidence="1" id="KW-0812">Transmembrane</keyword>
<evidence type="ECO:0000256" key="1">
    <source>
        <dbReference type="SAM" id="Phobius"/>
    </source>
</evidence>
<keyword evidence="1" id="KW-1133">Transmembrane helix</keyword>
<feature type="chain" id="PRO_5045435318" description="Ice-binding protein C-terminal domain-containing protein" evidence="2">
    <location>
        <begin position="24"/>
        <end position="197"/>
    </location>
</feature>
<sequence length="197" mass="21058">MKQVILALFTSIVFLFATQNATAGIITINFDAPISDDSMDFSVPTTFNLDNDLPGFEIRLTHTDGLAPVLPSELGQLYLMASGSVGTTFHANFLNPVNGDVTVDSSLAMTSLSRAAFIMQMDIGINYLGVQGLSSCLTCYGFLQIDFDGQDALFTHFVYESVAGQALVTSVPVPEPGSIVLLGFALIGLAYTKKKRA</sequence>
<dbReference type="InterPro" id="IPR013424">
    <property type="entry name" value="Ice-binding_C"/>
</dbReference>
<feature type="domain" description="Ice-binding protein C-terminal" evidence="3">
    <location>
        <begin position="172"/>
        <end position="192"/>
    </location>
</feature>